<dbReference type="AlphaFoldDB" id="A0A062VHL2"/>
<dbReference type="OrthoDB" id="163768at2"/>
<dbReference type="RefSeq" id="WP_051612652.1">
    <property type="nucleotide sequence ID" value="NZ_ARYM01000018.1"/>
</dbReference>
<dbReference type="PATRIC" id="fig|1280954.3.peg.2937"/>
<sequence>MSPIRIIILLLALVAAGGAALLVSRMSQPQVVTETVTRDNTIVQTEQVSEIKVLTAKRDFAIGEQIKAEDLQWSVWPEKGVVEGQYTEAAAPNAIEDIAGAVVKMPVYKREPLMPQRIVKRGEAGLLPVLMGADMRAVSVGISPESASGGFILPNDRVDLILTYEQKPTANNGLTEERTVSKIILQNVRVLAIDQAYAPGAPEESTRIGRTATLEVTPSEAELVALSQSKGQLSLALRPLSEEAVSAARTPRLELNGGDDAGSAVMIIRNSRPTLTAMGSN</sequence>
<protein>
    <submittedName>
        <fullName evidence="2">Pilus assembly protein CpaB</fullName>
    </submittedName>
</protein>
<evidence type="ECO:0000313" key="2">
    <source>
        <dbReference type="EMBL" id="KCZ97558.1"/>
    </source>
</evidence>
<gene>
    <name evidence="2" type="ORF">HPO_14501</name>
</gene>
<dbReference type="eggNOG" id="COG3745">
    <property type="taxonomic scope" value="Bacteria"/>
</dbReference>
<evidence type="ECO:0000313" key="3">
    <source>
        <dbReference type="Proteomes" id="UP000027100"/>
    </source>
</evidence>
<dbReference type="Proteomes" id="UP000027100">
    <property type="component" value="Unassembled WGS sequence"/>
</dbReference>
<dbReference type="SMART" id="SM00858">
    <property type="entry name" value="SAF"/>
    <property type="match status" value="1"/>
</dbReference>
<dbReference type="EMBL" id="ARYM01000018">
    <property type="protein sequence ID" value="KCZ97558.1"/>
    <property type="molecule type" value="Genomic_DNA"/>
</dbReference>
<dbReference type="InterPro" id="IPR017592">
    <property type="entry name" value="Pilus_assmbl_Flp-typ_CpaB"/>
</dbReference>
<accession>A0A062VHL2</accession>
<organism evidence="2 3">
    <name type="scientific">Hyphomonas polymorpha PS728</name>
    <dbReference type="NCBI Taxonomy" id="1280954"/>
    <lineage>
        <taxon>Bacteria</taxon>
        <taxon>Pseudomonadati</taxon>
        <taxon>Pseudomonadota</taxon>
        <taxon>Alphaproteobacteria</taxon>
        <taxon>Hyphomonadales</taxon>
        <taxon>Hyphomonadaceae</taxon>
        <taxon>Hyphomonas</taxon>
    </lineage>
</organism>
<dbReference type="CDD" id="cd11614">
    <property type="entry name" value="SAF_CpaB_FlgA_like"/>
    <property type="match status" value="1"/>
</dbReference>
<dbReference type="InterPro" id="IPR031571">
    <property type="entry name" value="RcpC_dom"/>
</dbReference>
<feature type="domain" description="SAF" evidence="1">
    <location>
        <begin position="51"/>
        <end position="119"/>
    </location>
</feature>
<dbReference type="Pfam" id="PF08666">
    <property type="entry name" value="SAF"/>
    <property type="match status" value="1"/>
</dbReference>
<dbReference type="NCBIfam" id="TIGR03177">
    <property type="entry name" value="pilus_cpaB"/>
    <property type="match status" value="1"/>
</dbReference>
<dbReference type="STRING" id="1280954.HPO_14501"/>
<dbReference type="Pfam" id="PF16976">
    <property type="entry name" value="RcpC"/>
    <property type="match status" value="1"/>
</dbReference>
<evidence type="ECO:0000259" key="1">
    <source>
        <dbReference type="SMART" id="SM00858"/>
    </source>
</evidence>
<name>A0A062VHL2_9PROT</name>
<dbReference type="InterPro" id="IPR013974">
    <property type="entry name" value="SAF"/>
</dbReference>
<comment type="caution">
    <text evidence="2">The sequence shown here is derived from an EMBL/GenBank/DDBJ whole genome shotgun (WGS) entry which is preliminary data.</text>
</comment>
<proteinExistence type="predicted"/>
<reference evidence="2 3" key="1">
    <citation type="journal article" date="2014" name="Antonie Van Leeuwenhoek">
        <title>Hyphomonas beringensis sp. nov. and Hyphomonas chukchiensis sp. nov., isolated from surface seawater of the Bering Sea and Chukchi Sea.</title>
        <authorList>
            <person name="Li C."/>
            <person name="Lai Q."/>
            <person name="Li G."/>
            <person name="Dong C."/>
            <person name="Wang J."/>
            <person name="Liao Y."/>
            <person name="Shao Z."/>
        </authorList>
    </citation>
    <scope>NUCLEOTIDE SEQUENCE [LARGE SCALE GENOMIC DNA]</scope>
    <source>
        <strain evidence="2 3">PS728</strain>
    </source>
</reference>
<keyword evidence="3" id="KW-1185">Reference proteome</keyword>